<evidence type="ECO:0000256" key="5">
    <source>
        <dbReference type="ARBA" id="ARBA00023136"/>
    </source>
</evidence>
<gene>
    <name evidence="6" type="ORF">ZEAMMB73_Zm00001d040422</name>
</gene>
<evidence type="ECO:0000256" key="3">
    <source>
        <dbReference type="ARBA" id="ARBA00022692"/>
    </source>
</evidence>
<dbReference type="EMBL" id="CM007649">
    <property type="protein sequence ID" value="ONM31320.1"/>
    <property type="molecule type" value="Genomic_DNA"/>
</dbReference>
<keyword evidence="5" id="KW-0472">Membrane</keyword>
<dbReference type="PANTHER" id="PTHR23504">
    <property type="entry name" value="MAJOR FACILITATOR SUPERFAMILY DOMAIN-CONTAINING PROTEIN 10"/>
    <property type="match status" value="1"/>
</dbReference>
<evidence type="ECO:0000256" key="1">
    <source>
        <dbReference type="ARBA" id="ARBA00004141"/>
    </source>
</evidence>
<keyword evidence="2" id="KW-0813">Transport</keyword>
<evidence type="ECO:0000313" key="6">
    <source>
        <dbReference type="EMBL" id="ONM31320.1"/>
    </source>
</evidence>
<dbReference type="PANTHER" id="PTHR23504:SF109">
    <property type="entry name" value="MAJOR FACILITATOR SUPERFAMILY ANTIPORTER"/>
    <property type="match status" value="1"/>
</dbReference>
<evidence type="ECO:0000256" key="2">
    <source>
        <dbReference type="ARBA" id="ARBA00022448"/>
    </source>
</evidence>
<dbReference type="AlphaFoldDB" id="A0A1D6MQN4"/>
<keyword evidence="4" id="KW-1133">Transmembrane helix</keyword>
<evidence type="ECO:0000256" key="4">
    <source>
        <dbReference type="ARBA" id="ARBA00022989"/>
    </source>
</evidence>
<protein>
    <submittedName>
        <fullName evidence="6">Carbohydrate transporter/ sugar porter/ transporter</fullName>
    </submittedName>
</protein>
<reference evidence="6" key="1">
    <citation type="submission" date="2015-12" db="EMBL/GenBank/DDBJ databases">
        <title>Update maize B73 reference genome by single molecule sequencing technologies.</title>
        <authorList>
            <consortium name="Maize Genome Sequencing Project"/>
            <person name="Ware D."/>
        </authorList>
    </citation>
    <scope>NUCLEOTIDE SEQUENCE [LARGE SCALE GENOMIC DNA]</scope>
    <source>
        <tissue evidence="6">Seedling</tissue>
    </source>
</reference>
<sequence length="188" mass="20584">MLIYPFLAKTVDHITLVRAVALLTLPVLASYPFFPSLSGFGLMVVVNCASFLKNTFSVSAPFLFRDTAGFHSVMPKQARLPALSVQNLSCVLLNCFQVTTITVFNILMNEAVTQDVRAAANGIAVTLMSISKAVAPAVAGIIFSWAQRRQTAAFLPGDHLVFFILNIFTFIGFVFTFRPFFVRGSAKH</sequence>
<accession>A0A1D6MQN4</accession>
<name>A0A1D6MQN4_MAIZE</name>
<dbReference type="GO" id="GO:0016020">
    <property type="term" value="C:membrane"/>
    <property type="evidence" value="ECO:0007669"/>
    <property type="project" value="UniProtKB-SubCell"/>
</dbReference>
<dbReference type="InterPro" id="IPR036259">
    <property type="entry name" value="MFS_trans_sf"/>
</dbReference>
<keyword evidence="3" id="KW-0812">Transmembrane</keyword>
<organism evidence="6">
    <name type="scientific">Zea mays</name>
    <name type="common">Maize</name>
    <dbReference type="NCBI Taxonomy" id="4577"/>
    <lineage>
        <taxon>Eukaryota</taxon>
        <taxon>Viridiplantae</taxon>
        <taxon>Streptophyta</taxon>
        <taxon>Embryophyta</taxon>
        <taxon>Tracheophyta</taxon>
        <taxon>Spermatophyta</taxon>
        <taxon>Magnoliopsida</taxon>
        <taxon>Liliopsida</taxon>
        <taxon>Poales</taxon>
        <taxon>Poaceae</taxon>
        <taxon>PACMAD clade</taxon>
        <taxon>Panicoideae</taxon>
        <taxon>Andropogonodae</taxon>
        <taxon>Andropogoneae</taxon>
        <taxon>Tripsacinae</taxon>
        <taxon>Zea</taxon>
    </lineage>
</organism>
<dbReference type="SUPFAM" id="SSF103473">
    <property type="entry name" value="MFS general substrate transporter"/>
    <property type="match status" value="1"/>
</dbReference>
<comment type="subcellular location">
    <subcellularLocation>
        <location evidence="1">Membrane</location>
        <topology evidence="1">Multi-pass membrane protein</topology>
    </subcellularLocation>
</comment>
<proteinExistence type="predicted"/>